<reference evidence="10 11" key="1">
    <citation type="submission" date="2017-12" db="EMBL/GenBank/DDBJ databases">
        <title>Sequencing, de novo assembly and annotation of complete genome of a new Thraustochytrid species, strain FCC1311.</title>
        <authorList>
            <person name="Sedici K."/>
            <person name="Godart F."/>
            <person name="Aiese Cigliano R."/>
            <person name="Sanseverino W."/>
            <person name="Barakat M."/>
            <person name="Ortet P."/>
            <person name="Marechal E."/>
            <person name="Cagnac O."/>
            <person name="Amato A."/>
        </authorList>
    </citation>
    <scope>NUCLEOTIDE SEQUENCE [LARGE SCALE GENOMIC DNA]</scope>
</reference>
<feature type="coiled-coil region" evidence="7">
    <location>
        <begin position="1017"/>
        <end position="1063"/>
    </location>
</feature>
<feature type="compositionally biased region" description="Basic and acidic residues" evidence="8">
    <location>
        <begin position="16"/>
        <end position="26"/>
    </location>
</feature>
<comment type="caution">
    <text evidence="10">The sequence shown here is derived from an EMBL/GenBank/DDBJ whole genome shotgun (WGS) entry which is preliminary data.</text>
</comment>
<protein>
    <submittedName>
        <fullName evidence="10">Sensory neuron membrane protein 1</fullName>
    </submittedName>
</protein>
<evidence type="ECO:0000256" key="9">
    <source>
        <dbReference type="SAM" id="Phobius"/>
    </source>
</evidence>
<dbReference type="EMBL" id="BEYU01000001">
    <property type="protein sequence ID" value="GBG23935.1"/>
    <property type="molecule type" value="Genomic_DNA"/>
</dbReference>
<evidence type="ECO:0000256" key="8">
    <source>
        <dbReference type="SAM" id="MobiDB-lite"/>
    </source>
</evidence>
<name>A0A2R5G089_9STRA</name>
<evidence type="ECO:0000256" key="5">
    <source>
        <dbReference type="ARBA" id="ARBA00023136"/>
    </source>
</evidence>
<keyword evidence="6" id="KW-0325">Glycoprotein</keyword>
<keyword evidence="3 9" id="KW-0812">Transmembrane</keyword>
<accession>A0A2R5G089</accession>
<evidence type="ECO:0000256" key="4">
    <source>
        <dbReference type="ARBA" id="ARBA00022989"/>
    </source>
</evidence>
<dbReference type="GO" id="GO:0016020">
    <property type="term" value="C:membrane"/>
    <property type="evidence" value="ECO:0007669"/>
    <property type="project" value="UniProtKB-SubCell"/>
</dbReference>
<evidence type="ECO:0000256" key="3">
    <source>
        <dbReference type="ARBA" id="ARBA00022692"/>
    </source>
</evidence>
<sequence>MKGRPPEQADIADAVSTDHGEIRARELGVPPSGDKGSLPTFKGRSATSEEVSEELRKQYALDERKRREEGVQQGFKELKHRSRARKYLAQVMQRKLETHVDNLLWDETHDLDINNEHILRLEREYKESGKSLLREAERVVFALEHERIKEAKREATRLLERNVPVRLKKRLLAGTIFLLSVVFLVSISALSRITGNPLRARIDTWLRLDETDSFAKWLACDDPFGIFMDFTGGSSATSLCKSDDNVENIYLYNLTNAEQVRVSGAAPIVREVGPFPFARRVRKLRVANTSTSVTVNRVPYFEYLGEDGSLDVELTLPNVGYFMLVAFLEKGVGLTDSDALLFPWLAAQRIQAKIREFPDTTADTWMTEANATDCWTFGCFLYQNKFTALVAAEPNATERANRIAQNLEGLPVFGDIAFSSTQEQMLWSLLQNVTTFAAATAQGDPACAFDLESFCETVGATVSNAKLIVDDFLSLWTISGSLAILSSLDRVRLASGIESGFLDAFYEGLSLRTSVCRTETANLGTFTCTQLNDIAQYLYWLFSAEWESLASRRKSSKGPFVTRTAREFLITGYADTSLALRNGVMRTMPDVLNQPDSRSDFPAGLFRGDYPADVLSDSDLAWLSHAWVPGIVQGVPNETLTAFLSATVDSSDQARVIPGSWILAPDTYADSEALSLQSRVYLVGTSTPEYLQAARFMQAIDGQITARLFGETTSVQGRDQWLQFAPTLDMLWTDTRLDVDGFPYAENALLSAWQDEIQVWIDDVWRPVTFQQRAVLSSFNGTSIDALRFALKYDRLKRFELDRTSDLTTTCMVNVGPKREYLPLWIGYPSYLTCNSTNGVATPSTRDEEEDTSQDDITYDDLVSQDDESVDDYDIDYDVFPQAEVPLPLDERAEVLGISSRLASNESMNTIVLEPISGATLGYSIDLGMYIQLQAMVSMLPLAPSVKLPFYASTRERHMPAAQREALATAVTRSARQMRAVSWIGAITAVSCLVLSLLILFRNRGTPELKVAQVRPVESLETEADEKRKELQRQERERLKDLKRKHQQARERYEEAHQKLTSQYARNFDTLFRVDTTPQHDGKARLIKRQKNAAKIEATYGIARDGDVFMFTNAEMKTLAEQYGNPLEHLIRPEDIPQSTIDSRKLSAVSELG</sequence>
<keyword evidence="5 9" id="KW-0472">Membrane</keyword>
<feature type="transmembrane region" description="Helical" evidence="9">
    <location>
        <begin position="171"/>
        <end position="191"/>
    </location>
</feature>
<evidence type="ECO:0000313" key="11">
    <source>
        <dbReference type="Proteomes" id="UP000241890"/>
    </source>
</evidence>
<gene>
    <name evidence="10" type="ORF">FCC1311_001542</name>
</gene>
<dbReference type="OrthoDB" id="514335at2759"/>
<keyword evidence="11" id="KW-1185">Reference proteome</keyword>
<evidence type="ECO:0000256" key="7">
    <source>
        <dbReference type="SAM" id="Coils"/>
    </source>
</evidence>
<dbReference type="Pfam" id="PF01130">
    <property type="entry name" value="CD36"/>
    <property type="match status" value="1"/>
</dbReference>
<feature type="region of interest" description="Disordered" evidence="8">
    <location>
        <begin position="1"/>
        <end position="53"/>
    </location>
</feature>
<dbReference type="InParanoid" id="A0A2R5G089"/>
<keyword evidence="7" id="KW-0175">Coiled coil</keyword>
<dbReference type="InterPro" id="IPR002159">
    <property type="entry name" value="CD36_fam"/>
</dbReference>
<evidence type="ECO:0000256" key="6">
    <source>
        <dbReference type="ARBA" id="ARBA00023180"/>
    </source>
</evidence>
<organism evidence="10 11">
    <name type="scientific">Hondaea fermentalgiana</name>
    <dbReference type="NCBI Taxonomy" id="2315210"/>
    <lineage>
        <taxon>Eukaryota</taxon>
        <taxon>Sar</taxon>
        <taxon>Stramenopiles</taxon>
        <taxon>Bigyra</taxon>
        <taxon>Labyrinthulomycetes</taxon>
        <taxon>Thraustochytrida</taxon>
        <taxon>Thraustochytriidae</taxon>
        <taxon>Hondaea</taxon>
    </lineage>
</organism>
<comment type="subcellular location">
    <subcellularLocation>
        <location evidence="1">Membrane</location>
    </subcellularLocation>
</comment>
<dbReference type="Proteomes" id="UP000241890">
    <property type="component" value="Unassembled WGS sequence"/>
</dbReference>
<proteinExistence type="inferred from homology"/>
<keyword evidence="4 9" id="KW-1133">Transmembrane helix</keyword>
<dbReference type="AlphaFoldDB" id="A0A2R5G089"/>
<dbReference type="PANTHER" id="PTHR11923:SF51">
    <property type="entry name" value="LYSOSOME MEMBRANE PROTEIN 2"/>
    <property type="match status" value="1"/>
</dbReference>
<evidence type="ECO:0000256" key="2">
    <source>
        <dbReference type="ARBA" id="ARBA00010532"/>
    </source>
</evidence>
<evidence type="ECO:0000313" key="10">
    <source>
        <dbReference type="EMBL" id="GBG23935.1"/>
    </source>
</evidence>
<feature type="transmembrane region" description="Helical" evidence="9">
    <location>
        <begin position="980"/>
        <end position="1001"/>
    </location>
</feature>
<dbReference type="PANTHER" id="PTHR11923">
    <property type="entry name" value="SCAVENGER RECEPTOR CLASS B TYPE-1 SR-B1"/>
    <property type="match status" value="1"/>
</dbReference>
<dbReference type="GO" id="GO:0005044">
    <property type="term" value="F:scavenger receptor activity"/>
    <property type="evidence" value="ECO:0007669"/>
    <property type="project" value="TreeGrafter"/>
</dbReference>
<evidence type="ECO:0000256" key="1">
    <source>
        <dbReference type="ARBA" id="ARBA00004370"/>
    </source>
</evidence>
<dbReference type="GO" id="GO:0005737">
    <property type="term" value="C:cytoplasm"/>
    <property type="evidence" value="ECO:0007669"/>
    <property type="project" value="TreeGrafter"/>
</dbReference>
<comment type="similarity">
    <text evidence="2">Belongs to the CD36 family.</text>
</comment>